<dbReference type="CDD" id="cd00291">
    <property type="entry name" value="SirA_YedF_YeeD"/>
    <property type="match status" value="1"/>
</dbReference>
<comment type="caution">
    <text evidence="3">The sequence shown here is derived from an EMBL/GenBank/DDBJ whole genome shotgun (WGS) entry which is preliminary data.</text>
</comment>
<evidence type="ECO:0000259" key="2">
    <source>
        <dbReference type="PROSITE" id="PS01148"/>
    </source>
</evidence>
<dbReference type="PANTHER" id="PTHR33279:SF6">
    <property type="entry name" value="SULFUR CARRIER PROTEIN YEDF-RELATED"/>
    <property type="match status" value="1"/>
</dbReference>
<organism evidence="3 4">
    <name type="scientific">Kaistia terrae</name>
    <dbReference type="NCBI Taxonomy" id="537017"/>
    <lineage>
        <taxon>Bacteria</taxon>
        <taxon>Pseudomonadati</taxon>
        <taxon>Pseudomonadota</taxon>
        <taxon>Alphaproteobacteria</taxon>
        <taxon>Hyphomicrobiales</taxon>
        <taxon>Kaistiaceae</taxon>
        <taxon>Kaistia</taxon>
    </lineage>
</organism>
<keyword evidence="4" id="KW-1185">Reference proteome</keyword>
<name>A0ABW0Q0W4_9HYPH</name>
<evidence type="ECO:0000256" key="1">
    <source>
        <dbReference type="ARBA" id="ARBA00008984"/>
    </source>
</evidence>
<sequence>MMDKDAKPGNDVPEATLWNADILLDARGVACPLPVLKARKRLAGMAEGKRLLVEATDPMAAIDIPHLCQQDGHRLVRQDRREEGDHAILRFLVERGASRPQSD</sequence>
<dbReference type="RefSeq" id="WP_323180673.1">
    <property type="nucleotide sequence ID" value="NZ_JAPKNH010000005.1"/>
</dbReference>
<dbReference type="InterPro" id="IPR001455">
    <property type="entry name" value="TusA-like"/>
</dbReference>
<feature type="domain" description="UPF0033" evidence="2">
    <location>
        <begin position="24"/>
        <end position="48"/>
    </location>
</feature>
<accession>A0ABW0Q0W4</accession>
<evidence type="ECO:0000313" key="4">
    <source>
        <dbReference type="Proteomes" id="UP001596150"/>
    </source>
</evidence>
<protein>
    <submittedName>
        <fullName evidence="3">Sulfurtransferase TusA family protein</fullName>
    </submittedName>
</protein>
<dbReference type="PANTHER" id="PTHR33279">
    <property type="entry name" value="SULFUR CARRIER PROTEIN YEDF-RELATED"/>
    <property type="match status" value="1"/>
</dbReference>
<dbReference type="Proteomes" id="UP001596150">
    <property type="component" value="Unassembled WGS sequence"/>
</dbReference>
<dbReference type="Pfam" id="PF01206">
    <property type="entry name" value="TusA"/>
    <property type="match status" value="1"/>
</dbReference>
<dbReference type="EMBL" id="JBHSML010000014">
    <property type="protein sequence ID" value="MFC5518496.1"/>
    <property type="molecule type" value="Genomic_DNA"/>
</dbReference>
<dbReference type="Gene3D" id="3.30.110.40">
    <property type="entry name" value="TusA-like domain"/>
    <property type="match status" value="1"/>
</dbReference>
<gene>
    <name evidence="3" type="ORF">ACFPP9_22165</name>
</gene>
<dbReference type="SUPFAM" id="SSF64307">
    <property type="entry name" value="SirA-like"/>
    <property type="match status" value="1"/>
</dbReference>
<reference evidence="4" key="1">
    <citation type="journal article" date="2019" name="Int. J. Syst. Evol. Microbiol.">
        <title>The Global Catalogue of Microorganisms (GCM) 10K type strain sequencing project: providing services to taxonomists for standard genome sequencing and annotation.</title>
        <authorList>
            <consortium name="The Broad Institute Genomics Platform"/>
            <consortium name="The Broad Institute Genome Sequencing Center for Infectious Disease"/>
            <person name="Wu L."/>
            <person name="Ma J."/>
        </authorList>
    </citation>
    <scope>NUCLEOTIDE SEQUENCE [LARGE SCALE GENOMIC DNA]</scope>
    <source>
        <strain evidence="4">KACC 12633</strain>
    </source>
</reference>
<dbReference type="PROSITE" id="PS01148">
    <property type="entry name" value="UPF0033"/>
    <property type="match status" value="1"/>
</dbReference>
<proteinExistence type="inferred from homology"/>
<dbReference type="InterPro" id="IPR036868">
    <property type="entry name" value="TusA-like_sf"/>
</dbReference>
<comment type="similarity">
    <text evidence="1">Belongs to the sulfur carrier protein TusA family.</text>
</comment>
<evidence type="ECO:0000313" key="3">
    <source>
        <dbReference type="EMBL" id="MFC5518496.1"/>
    </source>
</evidence>